<dbReference type="AlphaFoldDB" id="A0A6P8B5I4"/>
<dbReference type="Proteomes" id="UP000515153">
    <property type="component" value="Chromosome I"/>
</dbReference>
<dbReference type="KEGG" id="pgri:PgNI_05836"/>
<accession>A0A6P8B5I4</accession>
<reference evidence="2" key="2">
    <citation type="submission" date="2019-10" db="EMBL/GenBank/DDBJ databases">
        <authorList>
            <consortium name="NCBI Genome Project"/>
        </authorList>
    </citation>
    <scope>NUCLEOTIDE SEQUENCE</scope>
    <source>
        <strain evidence="2">NI907</strain>
    </source>
</reference>
<evidence type="ECO:0000313" key="2">
    <source>
        <dbReference type="RefSeq" id="XP_030982491.1"/>
    </source>
</evidence>
<organism evidence="1 2">
    <name type="scientific">Pyricularia grisea</name>
    <name type="common">Crabgrass-specific blast fungus</name>
    <name type="synonym">Magnaporthe grisea</name>
    <dbReference type="NCBI Taxonomy" id="148305"/>
    <lineage>
        <taxon>Eukaryota</taxon>
        <taxon>Fungi</taxon>
        <taxon>Dikarya</taxon>
        <taxon>Ascomycota</taxon>
        <taxon>Pezizomycotina</taxon>
        <taxon>Sordariomycetes</taxon>
        <taxon>Sordariomycetidae</taxon>
        <taxon>Magnaporthales</taxon>
        <taxon>Pyriculariaceae</taxon>
        <taxon>Pyricularia</taxon>
    </lineage>
</organism>
<evidence type="ECO:0000313" key="1">
    <source>
        <dbReference type="Proteomes" id="UP000515153"/>
    </source>
</evidence>
<name>A0A6P8B5I4_PYRGI</name>
<reference evidence="2" key="3">
    <citation type="submission" date="2025-08" db="UniProtKB">
        <authorList>
            <consortium name="RefSeq"/>
        </authorList>
    </citation>
    <scope>IDENTIFICATION</scope>
    <source>
        <strain evidence="2">NI907</strain>
    </source>
</reference>
<protein>
    <submittedName>
        <fullName evidence="2">Uncharacterized protein</fullName>
    </submittedName>
</protein>
<dbReference type="RefSeq" id="XP_030982491.1">
    <property type="nucleotide sequence ID" value="XM_031125867.1"/>
</dbReference>
<dbReference type="GeneID" id="41960776"/>
<reference evidence="1 2" key="1">
    <citation type="journal article" date="2019" name="Mol. Biol. Evol.">
        <title>Blast fungal genomes show frequent chromosomal changes, gene gains and losses, and effector gene turnover.</title>
        <authorList>
            <person name="Gomez Luciano L.B."/>
            <person name="Jason Tsai I."/>
            <person name="Chuma I."/>
            <person name="Tosa Y."/>
            <person name="Chen Y.H."/>
            <person name="Li J.Y."/>
            <person name="Li M.Y."/>
            <person name="Jade Lu M.Y."/>
            <person name="Nakayashiki H."/>
            <person name="Li W.H."/>
        </authorList>
    </citation>
    <scope>NUCLEOTIDE SEQUENCE [LARGE SCALE GENOMIC DNA]</scope>
    <source>
        <strain evidence="1 2">NI907</strain>
    </source>
</reference>
<gene>
    <name evidence="2" type="ORF">PgNI_05836</name>
</gene>
<keyword evidence="1" id="KW-1185">Reference proteome</keyword>
<sequence length="78" mass="8717">MKYNRYLPQAVPRKTRPCMPDVFGRSDHSTTADGMADGMGIWEDYLRFGRRGSECDGGVEVGGNGWSRLLAPRPERPS</sequence>
<proteinExistence type="predicted"/>